<gene>
    <name evidence="2" type="ORF">O3M35_000843</name>
</gene>
<proteinExistence type="predicted"/>
<sequence length="66" mass="6870">MKFLLFLALLVAVASCAEDARDKRQLLLGSTWASPLIAPGIIGSSVIADPIIGARIASPLAAPLVW</sequence>
<evidence type="ECO:0000256" key="1">
    <source>
        <dbReference type="SAM" id="SignalP"/>
    </source>
</evidence>
<feature type="signal peptide" evidence="1">
    <location>
        <begin position="1"/>
        <end position="16"/>
    </location>
</feature>
<comment type="caution">
    <text evidence="2">The sequence shown here is derived from an EMBL/GenBank/DDBJ whole genome shotgun (WGS) entry which is preliminary data.</text>
</comment>
<keyword evidence="3" id="KW-1185">Reference proteome</keyword>
<evidence type="ECO:0000313" key="2">
    <source>
        <dbReference type="EMBL" id="KAK9512405.1"/>
    </source>
</evidence>
<dbReference type="PROSITE" id="PS51257">
    <property type="entry name" value="PROKAR_LIPOPROTEIN"/>
    <property type="match status" value="1"/>
</dbReference>
<dbReference type="Proteomes" id="UP001461498">
    <property type="component" value="Unassembled WGS sequence"/>
</dbReference>
<dbReference type="EMBL" id="JAPXFL010000001">
    <property type="protein sequence ID" value="KAK9512405.1"/>
    <property type="molecule type" value="Genomic_DNA"/>
</dbReference>
<reference evidence="2 3" key="1">
    <citation type="submission" date="2022-12" db="EMBL/GenBank/DDBJ databases">
        <title>Chromosome-level genome assembly of true bugs.</title>
        <authorList>
            <person name="Ma L."/>
            <person name="Li H."/>
        </authorList>
    </citation>
    <scope>NUCLEOTIDE SEQUENCE [LARGE SCALE GENOMIC DNA]</scope>
    <source>
        <strain evidence="2">Lab_2022b</strain>
    </source>
</reference>
<feature type="chain" id="PRO_5043474985" evidence="1">
    <location>
        <begin position="17"/>
        <end position="66"/>
    </location>
</feature>
<organism evidence="2 3">
    <name type="scientific">Rhynocoris fuscipes</name>
    <dbReference type="NCBI Taxonomy" id="488301"/>
    <lineage>
        <taxon>Eukaryota</taxon>
        <taxon>Metazoa</taxon>
        <taxon>Ecdysozoa</taxon>
        <taxon>Arthropoda</taxon>
        <taxon>Hexapoda</taxon>
        <taxon>Insecta</taxon>
        <taxon>Pterygota</taxon>
        <taxon>Neoptera</taxon>
        <taxon>Paraneoptera</taxon>
        <taxon>Hemiptera</taxon>
        <taxon>Heteroptera</taxon>
        <taxon>Panheteroptera</taxon>
        <taxon>Cimicomorpha</taxon>
        <taxon>Reduviidae</taxon>
        <taxon>Harpactorinae</taxon>
        <taxon>Harpactorini</taxon>
        <taxon>Rhynocoris</taxon>
    </lineage>
</organism>
<name>A0AAW1DQV3_9HEMI</name>
<protein>
    <submittedName>
        <fullName evidence="2">Uncharacterized protein</fullName>
    </submittedName>
</protein>
<evidence type="ECO:0000313" key="3">
    <source>
        <dbReference type="Proteomes" id="UP001461498"/>
    </source>
</evidence>
<accession>A0AAW1DQV3</accession>
<keyword evidence="1" id="KW-0732">Signal</keyword>
<dbReference type="AlphaFoldDB" id="A0AAW1DQV3"/>